<dbReference type="Proteomes" id="UP001360560">
    <property type="component" value="Unassembled WGS sequence"/>
</dbReference>
<dbReference type="Gene3D" id="3.40.50.720">
    <property type="entry name" value="NAD(P)-binding Rossmann-like Domain"/>
    <property type="match status" value="1"/>
</dbReference>
<dbReference type="EC" id="1.1.1.49" evidence="3 9"/>
<sequence length="495" mass="56366">MAIDHAVFVVFGASGDLAKKKTFPALFGLYRQDELPKTTKIFGYARSKLTNEEFHDKFRSNLKLLNDSQQPKIDQFLGITEYFNGSYDDPEAYKRLELAIQQFEKSQSIATPNRIYYLALPPSVFATVAANLKKYNHNGKVKLIVEKPFGHDLPSAKELQAQLAPLFSEDELFRIDHYLGKELVKNLLVLRFGNEIFNASWNKNHIQSIQISFKEPFGTEGRGGYFDSIGIIRDVIQNHLLQVLTLLTMERPTNFKPESIRDEKVKVLKAFAPIDQNDILVGQYVASRDGSKPGYLDDSTVNPDSKCITYAAIGLKIENERWDGVPIVVRAGKALNESKVEVRIQFKQVAKGVFNSIQKNELVLRIQPKPAVYLKLNSKIPGLSNKFSITDLDLTYGSRYNDFWIPEAYESLIRDALHDEHSNFVRDDELELSWGLFTPLLNYLEGPNAPTPLGYHYGDRGVPGLEQFLAKHGYEIQDRDAYQWPVTRPDILEKI</sequence>
<evidence type="ECO:0000259" key="10">
    <source>
        <dbReference type="Pfam" id="PF00479"/>
    </source>
</evidence>
<dbReference type="Pfam" id="PF02781">
    <property type="entry name" value="G6PD_C"/>
    <property type="match status" value="1"/>
</dbReference>
<evidence type="ECO:0000256" key="5">
    <source>
        <dbReference type="ARBA" id="ARBA00022526"/>
    </source>
</evidence>
<dbReference type="HAMAP" id="MF_00966">
    <property type="entry name" value="G6PD"/>
    <property type="match status" value="1"/>
</dbReference>
<dbReference type="InterPro" id="IPR019796">
    <property type="entry name" value="G6P_DH_AS"/>
</dbReference>
<dbReference type="EMBL" id="BTFZ01000010">
    <property type="protein sequence ID" value="GMM35631.1"/>
    <property type="molecule type" value="Genomic_DNA"/>
</dbReference>
<evidence type="ECO:0000256" key="1">
    <source>
        <dbReference type="ARBA" id="ARBA00004937"/>
    </source>
</evidence>
<comment type="similarity">
    <text evidence="2 9">Belongs to the glucose-6-phosphate dehydrogenase family.</text>
</comment>
<evidence type="ECO:0000256" key="3">
    <source>
        <dbReference type="ARBA" id="ARBA00013019"/>
    </source>
</evidence>
<evidence type="ECO:0000313" key="13">
    <source>
        <dbReference type="Proteomes" id="UP001360560"/>
    </source>
</evidence>
<keyword evidence="8 9" id="KW-0119">Carbohydrate metabolism</keyword>
<evidence type="ECO:0000259" key="11">
    <source>
        <dbReference type="Pfam" id="PF02781"/>
    </source>
</evidence>
<feature type="domain" description="Glucose-6-phosphate dehydrogenase C-terminal" evidence="11">
    <location>
        <begin position="188"/>
        <end position="475"/>
    </location>
</feature>
<evidence type="ECO:0000256" key="8">
    <source>
        <dbReference type="ARBA" id="ARBA00023277"/>
    </source>
</evidence>
<evidence type="ECO:0000256" key="7">
    <source>
        <dbReference type="ARBA" id="ARBA00023002"/>
    </source>
</evidence>
<gene>
    <name evidence="12" type="ORF">DASC09_029560</name>
</gene>
<proteinExistence type="inferred from homology"/>
<keyword evidence="5 9" id="KW-0313">Glucose metabolism</keyword>
<dbReference type="NCBIfam" id="TIGR00871">
    <property type="entry name" value="zwf"/>
    <property type="match status" value="1"/>
</dbReference>
<dbReference type="InterPro" id="IPR022674">
    <property type="entry name" value="G6P_DH_NAD-bd"/>
</dbReference>
<dbReference type="InterPro" id="IPR036291">
    <property type="entry name" value="NAD(P)-bd_dom_sf"/>
</dbReference>
<dbReference type="Gene3D" id="3.30.360.10">
    <property type="entry name" value="Dihydrodipicolinate Reductase, domain 2"/>
    <property type="match status" value="1"/>
</dbReference>
<dbReference type="PRINTS" id="PR00079">
    <property type="entry name" value="G6PDHDRGNASE"/>
</dbReference>
<dbReference type="GO" id="GO:0004345">
    <property type="term" value="F:glucose-6-phosphate dehydrogenase activity"/>
    <property type="evidence" value="ECO:0007669"/>
    <property type="project" value="UniProtKB-EC"/>
</dbReference>
<dbReference type="SUPFAM" id="SSF55347">
    <property type="entry name" value="Glyceraldehyde-3-phosphate dehydrogenase-like, C-terminal domain"/>
    <property type="match status" value="1"/>
</dbReference>
<comment type="caution">
    <text evidence="12">The sequence shown here is derived from an EMBL/GenBank/DDBJ whole genome shotgun (WGS) entry which is preliminary data.</text>
</comment>
<dbReference type="FunFam" id="3.30.360.10:FF:000015">
    <property type="entry name" value="Glucose-6-phosphate 1-dehydrogenase"/>
    <property type="match status" value="1"/>
</dbReference>
<dbReference type="SUPFAM" id="SSF51735">
    <property type="entry name" value="NAD(P)-binding Rossmann-fold domains"/>
    <property type="match status" value="1"/>
</dbReference>
<dbReference type="InterPro" id="IPR022675">
    <property type="entry name" value="G6P_DH_C"/>
</dbReference>
<evidence type="ECO:0000313" key="12">
    <source>
        <dbReference type="EMBL" id="GMM35631.1"/>
    </source>
</evidence>
<dbReference type="Pfam" id="PF00479">
    <property type="entry name" value="G6PD_N"/>
    <property type="match status" value="1"/>
</dbReference>
<dbReference type="InterPro" id="IPR001282">
    <property type="entry name" value="G6P_DH"/>
</dbReference>
<dbReference type="RefSeq" id="XP_064852631.1">
    <property type="nucleotide sequence ID" value="XM_064996559.1"/>
</dbReference>
<evidence type="ECO:0000256" key="4">
    <source>
        <dbReference type="ARBA" id="ARBA00020444"/>
    </source>
</evidence>
<evidence type="ECO:0000256" key="9">
    <source>
        <dbReference type="RuleBase" id="RU362120"/>
    </source>
</evidence>
<name>A0AAV5QLX3_9ASCO</name>
<keyword evidence="7 9" id="KW-0560">Oxidoreductase</keyword>
<dbReference type="GO" id="GO:0005829">
    <property type="term" value="C:cytosol"/>
    <property type="evidence" value="ECO:0007669"/>
    <property type="project" value="TreeGrafter"/>
</dbReference>
<evidence type="ECO:0000256" key="6">
    <source>
        <dbReference type="ARBA" id="ARBA00022857"/>
    </source>
</evidence>
<dbReference type="PANTHER" id="PTHR23429">
    <property type="entry name" value="GLUCOSE-6-PHOSPHATE 1-DEHYDROGENASE G6PD"/>
    <property type="match status" value="1"/>
</dbReference>
<dbReference type="GO" id="GO:0050661">
    <property type="term" value="F:NADP binding"/>
    <property type="evidence" value="ECO:0007669"/>
    <property type="project" value="InterPro"/>
</dbReference>
<dbReference type="GO" id="GO:0009051">
    <property type="term" value="P:pentose-phosphate shunt, oxidative branch"/>
    <property type="evidence" value="ECO:0007669"/>
    <property type="project" value="TreeGrafter"/>
</dbReference>
<dbReference type="PIRSF" id="PIRSF000110">
    <property type="entry name" value="G6PD"/>
    <property type="match status" value="1"/>
</dbReference>
<feature type="domain" description="Glucose-6-phosphate dehydrogenase NAD-binding" evidence="10">
    <location>
        <begin position="9"/>
        <end position="186"/>
    </location>
</feature>
<comment type="function">
    <text evidence="9">Catalyzes the rate-limiting step of the oxidative pentose-phosphate pathway, which represents a route for the dissimilation of carbohydrates besides glycolysis.</text>
</comment>
<dbReference type="GeneID" id="90073610"/>
<protein>
    <recommendedName>
        <fullName evidence="4 9">Glucose-6-phosphate 1-dehydrogenase</fullName>
        <ecNumber evidence="3 9">1.1.1.49</ecNumber>
    </recommendedName>
</protein>
<comment type="pathway">
    <text evidence="1 9">Carbohydrate degradation; pentose phosphate pathway; D-ribulose 5-phosphate from D-glucose 6-phosphate (oxidative stage): step 1/3.</text>
</comment>
<keyword evidence="13" id="KW-1185">Reference proteome</keyword>
<dbReference type="PANTHER" id="PTHR23429:SF0">
    <property type="entry name" value="GLUCOSE-6-PHOSPHATE 1-DEHYDROGENASE"/>
    <property type="match status" value="1"/>
</dbReference>
<dbReference type="PROSITE" id="PS00069">
    <property type="entry name" value="G6P_DEHYDROGENASE"/>
    <property type="match status" value="1"/>
</dbReference>
<accession>A0AAV5QLX3</accession>
<organism evidence="12 13">
    <name type="scientific">Saccharomycopsis crataegensis</name>
    <dbReference type="NCBI Taxonomy" id="43959"/>
    <lineage>
        <taxon>Eukaryota</taxon>
        <taxon>Fungi</taxon>
        <taxon>Dikarya</taxon>
        <taxon>Ascomycota</taxon>
        <taxon>Saccharomycotina</taxon>
        <taxon>Saccharomycetes</taxon>
        <taxon>Saccharomycopsidaceae</taxon>
        <taxon>Saccharomycopsis</taxon>
    </lineage>
</organism>
<evidence type="ECO:0000256" key="2">
    <source>
        <dbReference type="ARBA" id="ARBA00009975"/>
    </source>
</evidence>
<dbReference type="AlphaFoldDB" id="A0AAV5QLX3"/>
<dbReference type="GO" id="GO:0006006">
    <property type="term" value="P:glucose metabolic process"/>
    <property type="evidence" value="ECO:0007669"/>
    <property type="project" value="UniProtKB-KW"/>
</dbReference>
<keyword evidence="6 9" id="KW-0521">NADP</keyword>
<comment type="catalytic activity">
    <reaction evidence="9">
        <text>D-glucose 6-phosphate + NADP(+) = 6-phospho-D-glucono-1,5-lactone + NADPH + H(+)</text>
        <dbReference type="Rhea" id="RHEA:15841"/>
        <dbReference type="ChEBI" id="CHEBI:15378"/>
        <dbReference type="ChEBI" id="CHEBI:57783"/>
        <dbReference type="ChEBI" id="CHEBI:57955"/>
        <dbReference type="ChEBI" id="CHEBI:58349"/>
        <dbReference type="ChEBI" id="CHEBI:61548"/>
        <dbReference type="EC" id="1.1.1.49"/>
    </reaction>
</comment>
<reference evidence="12 13" key="1">
    <citation type="journal article" date="2023" name="Elife">
        <title>Identification of key yeast species and microbe-microbe interactions impacting larval growth of Drosophila in the wild.</title>
        <authorList>
            <person name="Mure A."/>
            <person name="Sugiura Y."/>
            <person name="Maeda R."/>
            <person name="Honda K."/>
            <person name="Sakurai N."/>
            <person name="Takahashi Y."/>
            <person name="Watada M."/>
            <person name="Katoh T."/>
            <person name="Gotoh A."/>
            <person name="Gotoh Y."/>
            <person name="Taniguchi I."/>
            <person name="Nakamura K."/>
            <person name="Hayashi T."/>
            <person name="Katayama T."/>
            <person name="Uemura T."/>
            <person name="Hattori Y."/>
        </authorList>
    </citation>
    <scope>NUCLEOTIDE SEQUENCE [LARGE SCALE GENOMIC DNA]</scope>
    <source>
        <strain evidence="12 13">SC-9</strain>
    </source>
</reference>